<proteinExistence type="inferred from homology"/>
<feature type="compositionally biased region" description="Basic and acidic residues" evidence="5">
    <location>
        <begin position="1"/>
        <end position="15"/>
    </location>
</feature>
<evidence type="ECO:0000256" key="5">
    <source>
        <dbReference type="SAM" id="MobiDB-lite"/>
    </source>
</evidence>
<accession>A0A7X1B5J1</accession>
<comment type="function">
    <text evidence="4">Required for flagellar hook formation. May act as a scaffolding protein.</text>
</comment>
<sequence length="176" mass="18871">MAVKDVRDRLEHDIDPDQPMTTEAISTAQSLANVTSTSSTSSTEERLETESLGQDEFFQLLTTQLASQDPLEPMEDTAFIAQMAAFSQLEMTSEMAESFASFNETQAFASAQGLLGKTVSFSSGETGEVTSVERQNDETLLFLDGSNSNGLTVDGVYKVEGGVTVTSSAQLTQDEG</sequence>
<evidence type="ECO:0000256" key="4">
    <source>
        <dbReference type="ARBA" id="ARBA00024746"/>
    </source>
</evidence>
<reference evidence="6 7" key="1">
    <citation type="submission" date="2020-07" db="EMBL/GenBank/DDBJ databases">
        <authorList>
            <person name="Feng X."/>
        </authorList>
    </citation>
    <scope>NUCLEOTIDE SEQUENCE [LARGE SCALE GENOMIC DNA]</scope>
    <source>
        <strain evidence="6 7">JCM23202</strain>
    </source>
</reference>
<dbReference type="RefSeq" id="WP_185659896.1">
    <property type="nucleotide sequence ID" value="NZ_CAWPOO010000007.1"/>
</dbReference>
<name>A0A7X1B5J1_9BACT</name>
<gene>
    <name evidence="6" type="ORF">H5P27_08130</name>
</gene>
<dbReference type="Proteomes" id="UP000526501">
    <property type="component" value="Unassembled WGS sequence"/>
</dbReference>
<dbReference type="InterPro" id="IPR005648">
    <property type="entry name" value="FlgD"/>
</dbReference>
<organism evidence="6 7">
    <name type="scientific">Pelagicoccus albus</name>
    <dbReference type="NCBI Taxonomy" id="415222"/>
    <lineage>
        <taxon>Bacteria</taxon>
        <taxon>Pseudomonadati</taxon>
        <taxon>Verrucomicrobiota</taxon>
        <taxon>Opitutia</taxon>
        <taxon>Puniceicoccales</taxon>
        <taxon>Pelagicoccaceae</taxon>
        <taxon>Pelagicoccus</taxon>
    </lineage>
</organism>
<dbReference type="Pfam" id="PF03963">
    <property type="entry name" value="FlgD"/>
    <property type="match status" value="1"/>
</dbReference>
<dbReference type="GO" id="GO:0044781">
    <property type="term" value="P:bacterial-type flagellum organization"/>
    <property type="evidence" value="ECO:0007669"/>
    <property type="project" value="UniProtKB-KW"/>
</dbReference>
<comment type="caution">
    <text evidence="6">The sequence shown here is derived from an EMBL/GenBank/DDBJ whole genome shotgun (WGS) entry which is preliminary data.</text>
</comment>
<keyword evidence="3" id="KW-1005">Bacterial flagellum biogenesis</keyword>
<protein>
    <recommendedName>
        <fullName evidence="2">Basal-body rod modification protein FlgD</fullName>
    </recommendedName>
</protein>
<evidence type="ECO:0000313" key="6">
    <source>
        <dbReference type="EMBL" id="MBC2606010.1"/>
    </source>
</evidence>
<evidence type="ECO:0000256" key="3">
    <source>
        <dbReference type="ARBA" id="ARBA00022795"/>
    </source>
</evidence>
<comment type="similarity">
    <text evidence="1">Belongs to the FlgD family.</text>
</comment>
<evidence type="ECO:0000256" key="1">
    <source>
        <dbReference type="ARBA" id="ARBA00010577"/>
    </source>
</evidence>
<dbReference type="AlphaFoldDB" id="A0A7X1B5J1"/>
<evidence type="ECO:0000256" key="2">
    <source>
        <dbReference type="ARBA" id="ARBA00016013"/>
    </source>
</evidence>
<keyword evidence="7" id="KW-1185">Reference proteome</keyword>
<dbReference type="EMBL" id="JACHVC010000007">
    <property type="protein sequence ID" value="MBC2606010.1"/>
    <property type="molecule type" value="Genomic_DNA"/>
</dbReference>
<feature type="region of interest" description="Disordered" evidence="5">
    <location>
        <begin position="1"/>
        <end position="22"/>
    </location>
</feature>
<evidence type="ECO:0000313" key="7">
    <source>
        <dbReference type="Proteomes" id="UP000526501"/>
    </source>
</evidence>